<name>A0AC34G609_9BILA</name>
<evidence type="ECO:0000313" key="2">
    <source>
        <dbReference type="WBParaSite" id="ES5_v2.g25182.t1"/>
    </source>
</evidence>
<evidence type="ECO:0000313" key="1">
    <source>
        <dbReference type="Proteomes" id="UP000887579"/>
    </source>
</evidence>
<accession>A0AC34G609</accession>
<organism evidence="1 2">
    <name type="scientific">Panagrolaimus sp. ES5</name>
    <dbReference type="NCBI Taxonomy" id="591445"/>
    <lineage>
        <taxon>Eukaryota</taxon>
        <taxon>Metazoa</taxon>
        <taxon>Ecdysozoa</taxon>
        <taxon>Nematoda</taxon>
        <taxon>Chromadorea</taxon>
        <taxon>Rhabditida</taxon>
        <taxon>Tylenchina</taxon>
        <taxon>Panagrolaimomorpha</taxon>
        <taxon>Panagrolaimoidea</taxon>
        <taxon>Panagrolaimidae</taxon>
        <taxon>Panagrolaimus</taxon>
    </lineage>
</organism>
<reference evidence="2" key="1">
    <citation type="submission" date="2022-11" db="UniProtKB">
        <authorList>
            <consortium name="WormBaseParasite"/>
        </authorList>
    </citation>
    <scope>IDENTIFICATION</scope>
</reference>
<dbReference type="WBParaSite" id="ES5_v2.g25182.t1">
    <property type="protein sequence ID" value="ES5_v2.g25182.t1"/>
    <property type="gene ID" value="ES5_v2.g25182"/>
</dbReference>
<protein>
    <submittedName>
        <fullName evidence="2">Uncharacterized protein</fullName>
    </submittedName>
</protein>
<sequence>MNLYRQKILKPDRLACYNCKGKHIIEKCKWTHCVFCWSQLYGQHHRCQRDWIYFFYTSAGSYRRKIYDLIKNGGFKYNREAVYGHFLFLQSRIKLHMQDPTEIERIDDAGRR</sequence>
<dbReference type="Proteomes" id="UP000887579">
    <property type="component" value="Unplaced"/>
</dbReference>
<proteinExistence type="predicted"/>